<evidence type="ECO:0000313" key="2">
    <source>
        <dbReference type="Proteomes" id="UP001608902"/>
    </source>
</evidence>
<reference evidence="1 2" key="1">
    <citation type="submission" date="2024-08" db="EMBL/GenBank/DDBJ databases">
        <title>Gnathostoma spinigerum genome.</title>
        <authorList>
            <person name="Gonzalez-Bertolin B."/>
            <person name="Monzon S."/>
            <person name="Zaballos A."/>
            <person name="Jimenez P."/>
            <person name="Dekumyoy P."/>
            <person name="Varona S."/>
            <person name="Cuesta I."/>
            <person name="Sumanam S."/>
            <person name="Adisakwattana P."/>
            <person name="Gasser R.B."/>
            <person name="Hernandez-Gonzalez A."/>
            <person name="Young N.D."/>
            <person name="Perteguer M.J."/>
        </authorList>
    </citation>
    <scope>NUCLEOTIDE SEQUENCE [LARGE SCALE GENOMIC DNA]</scope>
    <source>
        <strain evidence="1">AL3</strain>
        <tissue evidence="1">Liver</tissue>
    </source>
</reference>
<keyword evidence="2" id="KW-1185">Reference proteome</keyword>
<accession>A0ABD6EYJ7</accession>
<proteinExistence type="predicted"/>
<organism evidence="1 2">
    <name type="scientific">Gnathostoma spinigerum</name>
    <dbReference type="NCBI Taxonomy" id="75299"/>
    <lineage>
        <taxon>Eukaryota</taxon>
        <taxon>Metazoa</taxon>
        <taxon>Ecdysozoa</taxon>
        <taxon>Nematoda</taxon>
        <taxon>Chromadorea</taxon>
        <taxon>Rhabditida</taxon>
        <taxon>Spirurina</taxon>
        <taxon>Gnathostomatomorpha</taxon>
        <taxon>Gnathostomatoidea</taxon>
        <taxon>Gnathostomatidae</taxon>
        <taxon>Gnathostoma</taxon>
    </lineage>
</organism>
<gene>
    <name evidence="1" type="ORF">AB6A40_011758</name>
</gene>
<evidence type="ECO:0000313" key="1">
    <source>
        <dbReference type="EMBL" id="MFH4985049.1"/>
    </source>
</evidence>
<dbReference type="EMBL" id="JBGFUD010027708">
    <property type="protein sequence ID" value="MFH4985049.1"/>
    <property type="molecule type" value="Genomic_DNA"/>
</dbReference>
<comment type="caution">
    <text evidence="1">The sequence shown here is derived from an EMBL/GenBank/DDBJ whole genome shotgun (WGS) entry which is preliminary data.</text>
</comment>
<name>A0ABD6EYJ7_9BILA</name>
<dbReference type="Proteomes" id="UP001608902">
    <property type="component" value="Unassembled WGS sequence"/>
</dbReference>
<dbReference type="AlphaFoldDB" id="A0ABD6EYJ7"/>
<protein>
    <submittedName>
        <fullName evidence="1">Uncharacterized protein</fullName>
    </submittedName>
</protein>
<feature type="non-terminal residue" evidence="1">
    <location>
        <position position="1"/>
    </location>
</feature>
<sequence>DIVILANDSQTAQEMLKSNEESKAVALKVNIFKTKYMRSDEGTHTPIQLNGEVVEEVNSFTYLGQVLNMHHETNEEISRRCMAG</sequence>